<comment type="caution">
    <text evidence="1">The sequence shown here is derived from an EMBL/GenBank/DDBJ whole genome shotgun (WGS) entry which is preliminary data.</text>
</comment>
<evidence type="ECO:0000313" key="1">
    <source>
        <dbReference type="EMBL" id="KAF6351693.1"/>
    </source>
</evidence>
<dbReference type="EMBL" id="JACAGC010000008">
    <property type="protein sequence ID" value="KAF6351693.1"/>
    <property type="molecule type" value="Genomic_DNA"/>
</dbReference>
<gene>
    <name evidence="1" type="ORF">mRhiFer1_010189</name>
</gene>
<dbReference type="Proteomes" id="UP000585614">
    <property type="component" value="Unassembled WGS sequence"/>
</dbReference>
<organism evidence="1 2">
    <name type="scientific">Rhinolophus ferrumequinum</name>
    <name type="common">Greater horseshoe bat</name>
    <dbReference type="NCBI Taxonomy" id="59479"/>
    <lineage>
        <taxon>Eukaryota</taxon>
        <taxon>Metazoa</taxon>
        <taxon>Chordata</taxon>
        <taxon>Craniata</taxon>
        <taxon>Vertebrata</taxon>
        <taxon>Euteleostomi</taxon>
        <taxon>Mammalia</taxon>
        <taxon>Eutheria</taxon>
        <taxon>Laurasiatheria</taxon>
        <taxon>Chiroptera</taxon>
        <taxon>Yinpterochiroptera</taxon>
        <taxon>Rhinolophoidea</taxon>
        <taxon>Rhinolophidae</taxon>
        <taxon>Rhinolophinae</taxon>
        <taxon>Rhinolophus</taxon>
    </lineage>
</organism>
<sequence>MQILRLCLRPTESETLRQGPGIWIFNKPSSHPRDSDACWNLRATVTVKGEGIPTSPPPLTSSVCDLRTATSPSQPRCTLQNALSQCQCLKCSWPSINGRPFSLGYCPLSLEAALVSQKEDWPRFQGWRIHLPFGGILDKSHSIEFVNNY</sequence>
<protein>
    <submittedName>
        <fullName evidence="1">Uncharacterized protein</fullName>
    </submittedName>
</protein>
<evidence type="ECO:0000313" key="2">
    <source>
        <dbReference type="Proteomes" id="UP000585614"/>
    </source>
</evidence>
<proteinExistence type="predicted"/>
<name>A0A7J7XPL7_RHIFE</name>
<reference evidence="1 2" key="1">
    <citation type="journal article" date="2020" name="Nature">
        <title>Six reference-quality genomes reveal evolution of bat adaptations.</title>
        <authorList>
            <person name="Jebb D."/>
            <person name="Huang Z."/>
            <person name="Pippel M."/>
            <person name="Hughes G.M."/>
            <person name="Lavrichenko K."/>
            <person name="Devanna P."/>
            <person name="Winkler S."/>
            <person name="Jermiin L.S."/>
            <person name="Skirmuntt E.C."/>
            <person name="Katzourakis A."/>
            <person name="Burkitt-Gray L."/>
            <person name="Ray D.A."/>
            <person name="Sullivan K.A.M."/>
            <person name="Roscito J.G."/>
            <person name="Kirilenko B.M."/>
            <person name="Davalos L.M."/>
            <person name="Corthals A.P."/>
            <person name="Power M.L."/>
            <person name="Jones G."/>
            <person name="Ransome R.D."/>
            <person name="Dechmann D.K.N."/>
            <person name="Locatelli A.G."/>
            <person name="Puechmaille S.J."/>
            <person name="Fedrigo O."/>
            <person name="Jarvis E.D."/>
            <person name="Hiller M."/>
            <person name="Vernes S.C."/>
            <person name="Myers E.W."/>
            <person name="Teeling E.C."/>
        </authorList>
    </citation>
    <scope>NUCLEOTIDE SEQUENCE [LARGE SCALE GENOMIC DNA]</scope>
    <source>
        <strain evidence="1">MRhiFer1</strain>
        <tissue evidence="1">Lung</tissue>
    </source>
</reference>
<accession>A0A7J7XPL7</accession>
<dbReference type="AlphaFoldDB" id="A0A7J7XPL7"/>